<comment type="similarity">
    <text evidence="2 9">Belongs to the CRISPR-associated endoribonuclease Cas2 protein family.</text>
</comment>
<comment type="caution">
    <text evidence="10">The sequence shown here is derived from an EMBL/GenBank/DDBJ whole genome shotgun (WGS) entry which is preliminary data.</text>
</comment>
<dbReference type="HAMAP" id="MF_01471">
    <property type="entry name" value="Cas2"/>
    <property type="match status" value="1"/>
</dbReference>
<dbReference type="PANTHER" id="PTHR34405">
    <property type="entry name" value="CRISPR-ASSOCIATED ENDORIBONUCLEASE CAS2"/>
    <property type="match status" value="1"/>
</dbReference>
<dbReference type="GO" id="GO:0051607">
    <property type="term" value="P:defense response to virus"/>
    <property type="evidence" value="ECO:0007669"/>
    <property type="project" value="UniProtKB-UniRule"/>
</dbReference>
<dbReference type="GO" id="GO:0016787">
    <property type="term" value="F:hydrolase activity"/>
    <property type="evidence" value="ECO:0007669"/>
    <property type="project" value="UniProtKB-KW"/>
</dbReference>
<sequence length="97" mass="11657">MAEKQNWYLICYDIRDPKRWRKAYKLLKGYGESLQFSIFRCLLTQRNCEKLRWELEKILEPEDALLLVGLCERCRERLCGCNRPGAWIESSDAHQIF</sequence>
<evidence type="ECO:0000256" key="2">
    <source>
        <dbReference type="ARBA" id="ARBA00009959"/>
    </source>
</evidence>
<dbReference type="EMBL" id="JAVMIP010000005">
    <property type="protein sequence ID" value="MDS3860584.1"/>
    <property type="molecule type" value="Genomic_DNA"/>
</dbReference>
<keyword evidence="4 9" id="KW-0479">Metal-binding</keyword>
<keyword evidence="6 9" id="KW-0378">Hydrolase</keyword>
<dbReference type="GO" id="GO:0043571">
    <property type="term" value="P:maintenance of CRISPR repeat elements"/>
    <property type="evidence" value="ECO:0007669"/>
    <property type="project" value="UniProtKB-UniRule"/>
</dbReference>
<gene>
    <name evidence="9 10" type="primary">cas2</name>
    <name evidence="10" type="ORF">RIF25_07140</name>
</gene>
<evidence type="ECO:0000256" key="8">
    <source>
        <dbReference type="ARBA" id="ARBA00023118"/>
    </source>
</evidence>
<dbReference type="GO" id="GO:0004521">
    <property type="term" value="F:RNA endonuclease activity"/>
    <property type="evidence" value="ECO:0007669"/>
    <property type="project" value="InterPro"/>
</dbReference>
<dbReference type="Proteomes" id="UP001268256">
    <property type="component" value="Unassembled WGS sequence"/>
</dbReference>
<evidence type="ECO:0000256" key="1">
    <source>
        <dbReference type="ARBA" id="ARBA00001946"/>
    </source>
</evidence>
<dbReference type="Gene3D" id="3.30.70.240">
    <property type="match status" value="1"/>
</dbReference>
<keyword evidence="11" id="KW-1185">Reference proteome</keyword>
<keyword evidence="3 9" id="KW-0540">Nuclease</keyword>
<dbReference type="CDD" id="cd09725">
    <property type="entry name" value="Cas2_I_II_III"/>
    <property type="match status" value="1"/>
</dbReference>
<evidence type="ECO:0000256" key="9">
    <source>
        <dbReference type="HAMAP-Rule" id="MF_01471"/>
    </source>
</evidence>
<keyword evidence="7 9" id="KW-0460">Magnesium</keyword>
<evidence type="ECO:0000256" key="5">
    <source>
        <dbReference type="ARBA" id="ARBA00022759"/>
    </source>
</evidence>
<evidence type="ECO:0000256" key="4">
    <source>
        <dbReference type="ARBA" id="ARBA00022723"/>
    </source>
</evidence>
<organism evidence="10 11">
    <name type="scientific">Pseudocalidococcus azoricus BACA0444</name>
    <dbReference type="NCBI Taxonomy" id="2918990"/>
    <lineage>
        <taxon>Bacteria</taxon>
        <taxon>Bacillati</taxon>
        <taxon>Cyanobacteriota</taxon>
        <taxon>Cyanophyceae</taxon>
        <taxon>Acaryochloridales</taxon>
        <taxon>Thermosynechococcaceae</taxon>
        <taxon>Pseudocalidococcus</taxon>
        <taxon>Pseudocalidococcus azoricus</taxon>
    </lineage>
</organism>
<comment type="subunit">
    <text evidence="9">Homodimer, forms a heterotetramer with a Cas1 homodimer.</text>
</comment>
<dbReference type="GO" id="GO:0046872">
    <property type="term" value="F:metal ion binding"/>
    <property type="evidence" value="ECO:0007669"/>
    <property type="project" value="UniProtKB-UniRule"/>
</dbReference>
<dbReference type="Pfam" id="PF09827">
    <property type="entry name" value="CRISPR_Cas2"/>
    <property type="match status" value="1"/>
</dbReference>
<dbReference type="EC" id="3.1.-.-" evidence="9"/>
<comment type="cofactor">
    <cofactor evidence="1 9">
        <name>Mg(2+)</name>
        <dbReference type="ChEBI" id="CHEBI:18420"/>
    </cofactor>
</comment>
<evidence type="ECO:0000313" key="11">
    <source>
        <dbReference type="Proteomes" id="UP001268256"/>
    </source>
</evidence>
<accession>A0AAE4FQU2</accession>
<protein>
    <recommendedName>
        <fullName evidence="9">CRISPR-associated endoribonuclease Cas2</fullName>
        <ecNumber evidence="9">3.1.-.-</ecNumber>
    </recommendedName>
</protein>
<comment type="function">
    <text evidence="9">CRISPR (clustered regularly interspaced short palindromic repeat), is an adaptive immune system that provides protection against mobile genetic elements (viruses, transposable elements and conjugative plasmids). CRISPR clusters contain sequences complementary to antecedent mobile elements and target invading nucleic acids. CRISPR clusters are transcribed and processed into CRISPR RNA (crRNA). Functions as a ssRNA-specific endoribonuclease. Involved in the integration of spacer DNA into the CRISPR cassette.</text>
</comment>
<reference evidence="11" key="1">
    <citation type="submission" date="2023-07" db="EMBL/GenBank/DDBJ databases">
        <authorList>
            <person name="Luz R."/>
            <person name="Cordeiro R."/>
            <person name="Fonseca A."/>
            <person name="Goncalves V."/>
        </authorList>
    </citation>
    <scope>NUCLEOTIDE SEQUENCE [LARGE SCALE GENOMIC DNA]</scope>
    <source>
        <strain evidence="11">BACA0444</strain>
    </source>
</reference>
<feature type="binding site" evidence="9">
    <location>
        <position position="13"/>
    </location>
    <ligand>
        <name>Mg(2+)</name>
        <dbReference type="ChEBI" id="CHEBI:18420"/>
        <note>catalytic</note>
    </ligand>
</feature>
<keyword evidence="8 9" id="KW-0051">Antiviral defense</keyword>
<dbReference type="PANTHER" id="PTHR34405:SF3">
    <property type="entry name" value="CRISPR-ASSOCIATED ENDORIBONUCLEASE CAS2 3"/>
    <property type="match status" value="1"/>
</dbReference>
<keyword evidence="5 9" id="KW-0255">Endonuclease</keyword>
<dbReference type="InterPro" id="IPR021127">
    <property type="entry name" value="CRISPR_associated_Cas2"/>
</dbReference>
<proteinExistence type="inferred from homology"/>
<dbReference type="SUPFAM" id="SSF143430">
    <property type="entry name" value="TTP0101/SSO1404-like"/>
    <property type="match status" value="1"/>
</dbReference>
<dbReference type="NCBIfam" id="TIGR01573">
    <property type="entry name" value="cas2"/>
    <property type="match status" value="1"/>
</dbReference>
<name>A0AAE4FQU2_9CYAN</name>
<dbReference type="InterPro" id="IPR019199">
    <property type="entry name" value="Virulence_VapD/CRISPR_Cas2"/>
</dbReference>
<dbReference type="AlphaFoldDB" id="A0AAE4FQU2"/>
<dbReference type="RefSeq" id="WP_322877857.1">
    <property type="nucleotide sequence ID" value="NZ_JAVMIP010000005.1"/>
</dbReference>
<evidence type="ECO:0000256" key="6">
    <source>
        <dbReference type="ARBA" id="ARBA00022801"/>
    </source>
</evidence>
<evidence type="ECO:0000313" key="10">
    <source>
        <dbReference type="EMBL" id="MDS3860584.1"/>
    </source>
</evidence>
<evidence type="ECO:0000256" key="3">
    <source>
        <dbReference type="ARBA" id="ARBA00022722"/>
    </source>
</evidence>
<evidence type="ECO:0000256" key="7">
    <source>
        <dbReference type="ARBA" id="ARBA00022842"/>
    </source>
</evidence>